<sequence length="280" mass="29243">MSAPPSKTPPRFVPTLTDVVAVDAVQVPVQAVEPPAPLAHLVSELPLTDEATPWASEGMLAPRRGVVTLPASLPPLPQDLEPQRPMVTEQAAPEEIPTPAMQPVLSDYQPPSAPSVEMQLAQEGRLAEMADAADAAEAAGAAGAADVASAGDVAPAGEVVPADLVVPVVQAVVAEAAAGPTPASPAMPAAPTMESIWDSHAQQVTEEYLVHRLMQRVDLVLDQRLRDAIATVVQQQTRSIVVRLREEVESVVRQAVYEAVADELAFRATAARGDSGQGGR</sequence>
<dbReference type="RefSeq" id="WP_063326268.1">
    <property type="nucleotide sequence ID" value="NZ_JAWWMZ010000010.1"/>
</dbReference>
<dbReference type="AlphaFoldDB" id="A0AAJ2VEQ1"/>
<evidence type="ECO:0000313" key="1">
    <source>
        <dbReference type="EMBL" id="MDX4956127.1"/>
    </source>
</evidence>
<organism evidence="1 2">
    <name type="scientific">Delftia acidovorans</name>
    <name type="common">Pseudomonas acidovorans</name>
    <name type="synonym">Comamonas acidovorans</name>
    <dbReference type="NCBI Taxonomy" id="80866"/>
    <lineage>
        <taxon>Bacteria</taxon>
        <taxon>Pseudomonadati</taxon>
        <taxon>Pseudomonadota</taxon>
        <taxon>Betaproteobacteria</taxon>
        <taxon>Burkholderiales</taxon>
        <taxon>Comamonadaceae</taxon>
        <taxon>Delftia</taxon>
    </lineage>
</organism>
<name>A0AAJ2VEQ1_DELAC</name>
<reference evidence="1" key="1">
    <citation type="submission" date="2023-11" db="EMBL/GenBank/DDBJ databases">
        <title>Identification and selenium tolerance of Delftia acidovorans R3-25.</title>
        <authorList>
            <person name="Zhang S."/>
            <person name="Liu Y."/>
            <person name="Guo Y."/>
        </authorList>
    </citation>
    <scope>NUCLEOTIDE SEQUENCE</scope>
    <source>
        <strain evidence="1">R3-25</strain>
    </source>
</reference>
<evidence type="ECO:0000313" key="2">
    <source>
        <dbReference type="Proteomes" id="UP001287445"/>
    </source>
</evidence>
<proteinExistence type="predicted"/>
<protein>
    <recommendedName>
        <fullName evidence="3">DUF2486 domain-containing protein</fullName>
    </recommendedName>
</protein>
<comment type="caution">
    <text evidence="1">The sequence shown here is derived from an EMBL/GenBank/DDBJ whole genome shotgun (WGS) entry which is preliminary data.</text>
</comment>
<dbReference type="EMBL" id="JAWWMZ010000010">
    <property type="protein sequence ID" value="MDX4956127.1"/>
    <property type="molecule type" value="Genomic_DNA"/>
</dbReference>
<evidence type="ECO:0008006" key="3">
    <source>
        <dbReference type="Google" id="ProtNLM"/>
    </source>
</evidence>
<gene>
    <name evidence="1" type="ORF">SGN30_22145</name>
</gene>
<dbReference type="Proteomes" id="UP001287445">
    <property type="component" value="Unassembled WGS sequence"/>
</dbReference>
<accession>A0AAJ2VEQ1</accession>